<evidence type="ECO:0000256" key="1">
    <source>
        <dbReference type="SAM" id="Phobius"/>
    </source>
</evidence>
<feature type="transmembrane region" description="Helical" evidence="1">
    <location>
        <begin position="197"/>
        <end position="219"/>
    </location>
</feature>
<proteinExistence type="predicted"/>
<sequence length="223" mass="25929">MPMRFRRECCLLLVSSLKIEEENLKRKLKGSGKTVHTTHPVDVKPFCFTHILISNANVNNSENNFMAQLRTLLRSASAWKNNHINTTTIYVHLNLGITCNRCTCMRQQLSQQLSQQQQEHREQQQLAQQQQHHQRQHQHINRFILKSKLREINTFIIKFFLLLLQPLFTALMSHLLFSLAPNIVAIELCCAMCEHLISSHLIVRYTLAFAMPSALVTGFKRKD</sequence>
<accession>A0A1B0A9L7</accession>
<keyword evidence="1" id="KW-1133">Transmembrane helix</keyword>
<evidence type="ECO:0000313" key="2">
    <source>
        <dbReference type="EnsemblMetazoa" id="GPAI038627-PA"/>
    </source>
</evidence>
<dbReference type="VEuPathDB" id="VectorBase:GPAI038627"/>
<name>A0A1B0A9L7_GLOPL</name>
<keyword evidence="3" id="KW-1185">Reference proteome</keyword>
<feature type="transmembrane region" description="Helical" evidence="1">
    <location>
        <begin position="155"/>
        <end position="177"/>
    </location>
</feature>
<dbReference type="EnsemblMetazoa" id="GPAI038627-RA">
    <property type="protein sequence ID" value="GPAI038627-PA"/>
    <property type="gene ID" value="GPAI038627"/>
</dbReference>
<evidence type="ECO:0000313" key="3">
    <source>
        <dbReference type="Proteomes" id="UP000092445"/>
    </source>
</evidence>
<organism evidence="2 3">
    <name type="scientific">Glossina pallidipes</name>
    <name type="common">Tsetse fly</name>
    <dbReference type="NCBI Taxonomy" id="7398"/>
    <lineage>
        <taxon>Eukaryota</taxon>
        <taxon>Metazoa</taxon>
        <taxon>Ecdysozoa</taxon>
        <taxon>Arthropoda</taxon>
        <taxon>Hexapoda</taxon>
        <taxon>Insecta</taxon>
        <taxon>Pterygota</taxon>
        <taxon>Neoptera</taxon>
        <taxon>Endopterygota</taxon>
        <taxon>Diptera</taxon>
        <taxon>Brachycera</taxon>
        <taxon>Muscomorpha</taxon>
        <taxon>Hippoboscoidea</taxon>
        <taxon>Glossinidae</taxon>
        <taxon>Glossina</taxon>
    </lineage>
</organism>
<dbReference type="Proteomes" id="UP000092445">
    <property type="component" value="Unassembled WGS sequence"/>
</dbReference>
<reference evidence="2" key="2">
    <citation type="submission" date="2020-05" db="UniProtKB">
        <authorList>
            <consortium name="EnsemblMetazoa"/>
        </authorList>
    </citation>
    <scope>IDENTIFICATION</scope>
    <source>
        <strain evidence="2">IAEA</strain>
    </source>
</reference>
<protein>
    <submittedName>
        <fullName evidence="2">Uncharacterized protein</fullName>
    </submittedName>
</protein>
<keyword evidence="1" id="KW-0472">Membrane</keyword>
<reference evidence="3" key="1">
    <citation type="submission" date="2014-03" db="EMBL/GenBank/DDBJ databases">
        <authorList>
            <person name="Aksoy S."/>
            <person name="Warren W."/>
            <person name="Wilson R.K."/>
        </authorList>
    </citation>
    <scope>NUCLEOTIDE SEQUENCE [LARGE SCALE GENOMIC DNA]</scope>
    <source>
        <strain evidence="3">IAEA</strain>
    </source>
</reference>
<dbReference type="AlphaFoldDB" id="A0A1B0A9L7"/>
<keyword evidence="1" id="KW-0812">Transmembrane</keyword>